<keyword evidence="13" id="KW-1185">Reference proteome</keyword>
<evidence type="ECO:0000256" key="8">
    <source>
        <dbReference type="ARBA" id="ARBA00022989"/>
    </source>
</evidence>
<keyword evidence="8 10" id="KW-1133">Transmembrane helix</keyword>
<dbReference type="RefSeq" id="WP_377005384.1">
    <property type="nucleotide sequence ID" value="NZ_JBHSGG010000041.1"/>
</dbReference>
<dbReference type="SUPFAM" id="SSF158544">
    <property type="entry name" value="GspK insert domain-like"/>
    <property type="match status" value="1"/>
</dbReference>
<dbReference type="Pfam" id="PF21687">
    <property type="entry name" value="T2SSK_1st"/>
    <property type="match status" value="1"/>
</dbReference>
<evidence type="ECO:0000256" key="3">
    <source>
        <dbReference type="ARBA" id="ARBA00022448"/>
    </source>
</evidence>
<evidence type="ECO:0000256" key="6">
    <source>
        <dbReference type="ARBA" id="ARBA00022692"/>
    </source>
</evidence>
<dbReference type="PANTHER" id="PTHR38831:SF2">
    <property type="entry name" value="TYPE II SECRETION SYSTEM PROTEIN K"/>
    <property type="match status" value="1"/>
</dbReference>
<evidence type="ECO:0000256" key="1">
    <source>
        <dbReference type="ARBA" id="ARBA00004533"/>
    </source>
</evidence>
<keyword evidence="9 10" id="KW-0472">Membrane</keyword>
<evidence type="ECO:0000313" key="13">
    <source>
        <dbReference type="Proteomes" id="UP001595892"/>
    </source>
</evidence>
<gene>
    <name evidence="12" type="ORF">ACFO3Q_14120</name>
</gene>
<name>A0ABV9NQ71_9GAMM</name>
<evidence type="ECO:0000259" key="11">
    <source>
        <dbReference type="Pfam" id="PF21687"/>
    </source>
</evidence>
<dbReference type="Gene3D" id="1.10.40.60">
    <property type="entry name" value="EpsJ-like"/>
    <property type="match status" value="1"/>
</dbReference>
<evidence type="ECO:0000256" key="2">
    <source>
        <dbReference type="ARBA" id="ARBA00007246"/>
    </source>
</evidence>
<dbReference type="Proteomes" id="UP001595892">
    <property type="component" value="Unassembled WGS sequence"/>
</dbReference>
<keyword evidence="5" id="KW-0997">Cell inner membrane</keyword>
<reference evidence="13" key="1">
    <citation type="journal article" date="2019" name="Int. J. Syst. Evol. Microbiol.">
        <title>The Global Catalogue of Microorganisms (GCM) 10K type strain sequencing project: providing services to taxonomists for standard genome sequencing and annotation.</title>
        <authorList>
            <consortium name="The Broad Institute Genomics Platform"/>
            <consortium name="The Broad Institute Genome Sequencing Center for Infectious Disease"/>
            <person name="Wu L."/>
            <person name="Ma J."/>
        </authorList>
    </citation>
    <scope>NUCLEOTIDE SEQUENCE [LARGE SCALE GENOMIC DNA]</scope>
    <source>
        <strain evidence="13">CGMCC 1.13574</strain>
    </source>
</reference>
<comment type="similarity">
    <text evidence="2">Belongs to the GSP K family.</text>
</comment>
<dbReference type="InterPro" id="IPR049031">
    <property type="entry name" value="T2SSK_SAM-like_1st"/>
</dbReference>
<keyword evidence="3" id="KW-0813">Transport</keyword>
<organism evidence="12 13">
    <name type="scientific">Coralloluteibacterium thermophilum</name>
    <dbReference type="NCBI Taxonomy" id="2707049"/>
    <lineage>
        <taxon>Bacteria</taxon>
        <taxon>Pseudomonadati</taxon>
        <taxon>Pseudomonadota</taxon>
        <taxon>Gammaproteobacteria</taxon>
        <taxon>Lysobacterales</taxon>
        <taxon>Lysobacteraceae</taxon>
        <taxon>Coralloluteibacterium</taxon>
    </lineage>
</organism>
<dbReference type="PANTHER" id="PTHR38831">
    <property type="entry name" value="TYPE II SECRETION SYSTEM PROTEIN K"/>
    <property type="match status" value="1"/>
</dbReference>
<proteinExistence type="inferred from homology"/>
<comment type="caution">
    <text evidence="12">The sequence shown here is derived from an EMBL/GenBank/DDBJ whole genome shotgun (WGS) entry which is preliminary data.</text>
</comment>
<keyword evidence="4" id="KW-1003">Cell membrane</keyword>
<evidence type="ECO:0000256" key="10">
    <source>
        <dbReference type="SAM" id="Phobius"/>
    </source>
</evidence>
<dbReference type="InterPro" id="IPR038072">
    <property type="entry name" value="GspK_central_sf"/>
</dbReference>
<evidence type="ECO:0000256" key="7">
    <source>
        <dbReference type="ARBA" id="ARBA00022927"/>
    </source>
</evidence>
<evidence type="ECO:0000313" key="12">
    <source>
        <dbReference type="EMBL" id="MFC4729304.1"/>
    </source>
</evidence>
<accession>A0ABV9NQ71</accession>
<comment type="subcellular location">
    <subcellularLocation>
        <location evidence="1">Cell inner membrane</location>
    </subcellularLocation>
</comment>
<keyword evidence="7" id="KW-0653">Protein transport</keyword>
<dbReference type="InterPro" id="IPR005628">
    <property type="entry name" value="GspK"/>
</dbReference>
<keyword evidence="6 10" id="KW-0812">Transmembrane</keyword>
<feature type="transmembrane region" description="Helical" evidence="10">
    <location>
        <begin position="12"/>
        <end position="33"/>
    </location>
</feature>
<dbReference type="EMBL" id="JBHSGG010000041">
    <property type="protein sequence ID" value="MFC4729304.1"/>
    <property type="molecule type" value="Genomic_DNA"/>
</dbReference>
<feature type="domain" description="T2SS protein K first SAM-like" evidence="11">
    <location>
        <begin position="103"/>
        <end position="194"/>
    </location>
</feature>
<protein>
    <submittedName>
        <fullName evidence="12">General secretion pathway protein GspK</fullName>
    </submittedName>
</protein>
<evidence type="ECO:0000256" key="4">
    <source>
        <dbReference type="ARBA" id="ARBA00022475"/>
    </source>
</evidence>
<evidence type="ECO:0000256" key="5">
    <source>
        <dbReference type="ARBA" id="ARBA00022519"/>
    </source>
</evidence>
<sequence length="289" mass="30509">MNRARNGRRGAALLMVLWLLGLLTVVVGGFVLVSRTEALQGRAARSGTQARYAAEAGIDYAMARVQDPLVERRWHADGRAYRLPFDGAEVEIRIVDESGKVDLNAADAEILARLFMALEIDEDTARGLAGAILDWRDADDLLQPVGGAESAQYAAAGRPYGARNAPFDSVAELQLVLGMTPAFYRAAAPHLTVFSGLALPNPQFAQGPVLEALGLDPLQREEILAAREAADAVDPGLGVAAFGTGSYSIESTATLADGATAHVSATVRAGGGPGGRIYVPLNWRLGEVF</sequence>
<evidence type="ECO:0000256" key="9">
    <source>
        <dbReference type="ARBA" id="ARBA00023136"/>
    </source>
</evidence>